<evidence type="ECO:0000256" key="1">
    <source>
        <dbReference type="SAM" id="MobiDB-lite"/>
    </source>
</evidence>
<name>A0A9W9ZHJ5_9CNID</name>
<sequence>MTDTQSGPWEPEPATDDRQARFLKSLIKVLTDNRDVLSSLPEMMEQCLGKEAKNPSLTETENVEDNRNDDLERLAVRKREDTKKQLESLQGDIDMKTQSATAQTSIDEFKA</sequence>
<feature type="compositionally biased region" description="Basic and acidic residues" evidence="1">
    <location>
        <begin position="64"/>
        <end position="86"/>
    </location>
</feature>
<dbReference type="EMBL" id="MU826009">
    <property type="protein sequence ID" value="KAJ7381797.1"/>
    <property type="molecule type" value="Genomic_DNA"/>
</dbReference>
<gene>
    <name evidence="2" type="ORF">OS493_038951</name>
</gene>
<feature type="region of interest" description="Disordered" evidence="1">
    <location>
        <begin position="50"/>
        <end position="111"/>
    </location>
</feature>
<dbReference type="AlphaFoldDB" id="A0A9W9ZHJ5"/>
<comment type="caution">
    <text evidence="2">The sequence shown here is derived from an EMBL/GenBank/DDBJ whole genome shotgun (WGS) entry which is preliminary data.</text>
</comment>
<proteinExistence type="predicted"/>
<accession>A0A9W9ZHJ5</accession>
<keyword evidence="3" id="KW-1185">Reference proteome</keyword>
<feature type="compositionally biased region" description="Polar residues" evidence="1">
    <location>
        <begin position="96"/>
        <end position="111"/>
    </location>
</feature>
<protein>
    <submittedName>
        <fullName evidence="2">Uncharacterized protein</fullName>
    </submittedName>
</protein>
<organism evidence="2 3">
    <name type="scientific">Desmophyllum pertusum</name>
    <dbReference type="NCBI Taxonomy" id="174260"/>
    <lineage>
        <taxon>Eukaryota</taxon>
        <taxon>Metazoa</taxon>
        <taxon>Cnidaria</taxon>
        <taxon>Anthozoa</taxon>
        <taxon>Hexacorallia</taxon>
        <taxon>Scleractinia</taxon>
        <taxon>Caryophylliina</taxon>
        <taxon>Caryophylliidae</taxon>
        <taxon>Desmophyllum</taxon>
    </lineage>
</organism>
<feature type="non-terminal residue" evidence="2">
    <location>
        <position position="1"/>
    </location>
</feature>
<reference evidence="2" key="1">
    <citation type="submission" date="2023-01" db="EMBL/GenBank/DDBJ databases">
        <title>Genome assembly of the deep-sea coral Lophelia pertusa.</title>
        <authorList>
            <person name="Herrera S."/>
            <person name="Cordes E."/>
        </authorList>
    </citation>
    <scope>NUCLEOTIDE SEQUENCE</scope>
    <source>
        <strain evidence="2">USNM1676648</strain>
        <tissue evidence="2">Polyp</tissue>
    </source>
</reference>
<dbReference type="Proteomes" id="UP001163046">
    <property type="component" value="Unassembled WGS sequence"/>
</dbReference>
<evidence type="ECO:0000313" key="3">
    <source>
        <dbReference type="Proteomes" id="UP001163046"/>
    </source>
</evidence>
<evidence type="ECO:0000313" key="2">
    <source>
        <dbReference type="EMBL" id="KAJ7381797.1"/>
    </source>
</evidence>